<evidence type="ECO:0000256" key="3">
    <source>
        <dbReference type="PROSITE-ProRule" id="PRU00221"/>
    </source>
</evidence>
<keyword evidence="5" id="KW-1185">Reference proteome</keyword>
<dbReference type="InterPro" id="IPR001680">
    <property type="entry name" value="WD40_rpt"/>
</dbReference>
<reference evidence="4" key="3">
    <citation type="submission" date="2025-09" db="UniProtKB">
        <authorList>
            <consortium name="Ensembl"/>
        </authorList>
    </citation>
    <scope>IDENTIFICATION</scope>
</reference>
<protein>
    <submittedName>
        <fullName evidence="4">Uncharacterized protein</fullName>
    </submittedName>
</protein>
<dbReference type="PRINTS" id="PR00320">
    <property type="entry name" value="GPROTEINBRPT"/>
</dbReference>
<dbReference type="InterPro" id="IPR020472">
    <property type="entry name" value="WD40_PAC1"/>
</dbReference>
<dbReference type="PANTHER" id="PTHR19848">
    <property type="entry name" value="WD40 REPEAT PROTEIN"/>
    <property type="match status" value="1"/>
</dbReference>
<dbReference type="InterPro" id="IPR011047">
    <property type="entry name" value="Quinoprotein_ADH-like_sf"/>
</dbReference>
<keyword evidence="2" id="KW-0677">Repeat</keyword>
<evidence type="ECO:0000313" key="4">
    <source>
        <dbReference type="Ensembl" id="ENSLACP00000018648.1"/>
    </source>
</evidence>
<feature type="repeat" description="WD" evidence="3">
    <location>
        <begin position="713"/>
        <end position="747"/>
    </location>
</feature>
<feature type="repeat" description="WD" evidence="3">
    <location>
        <begin position="631"/>
        <end position="663"/>
    </location>
</feature>
<dbReference type="PROSITE" id="PS50294">
    <property type="entry name" value="WD_REPEATS_REGION"/>
    <property type="match status" value="2"/>
</dbReference>
<dbReference type="AlphaFoldDB" id="H3B9S7"/>
<dbReference type="Ensembl" id="ENSLACT00000018781.1">
    <property type="protein sequence ID" value="ENSLACP00000018648.1"/>
    <property type="gene ID" value="ENSLACG00000016422.1"/>
</dbReference>
<dbReference type="InterPro" id="IPR015943">
    <property type="entry name" value="WD40/YVTN_repeat-like_dom_sf"/>
</dbReference>
<keyword evidence="1 3" id="KW-0853">WD repeat</keyword>
<dbReference type="EMBL" id="AFYH01039536">
    <property type="status" value="NOT_ANNOTATED_CDS"/>
    <property type="molecule type" value="Genomic_DNA"/>
</dbReference>
<accession>H3B9S7</accession>
<dbReference type="HOGENOM" id="CLU_021850_0_0_1"/>
<dbReference type="GeneTree" id="ENSGT00530000068573"/>
<evidence type="ECO:0000256" key="2">
    <source>
        <dbReference type="ARBA" id="ARBA00022737"/>
    </source>
</evidence>
<feature type="repeat" description="WD" evidence="3">
    <location>
        <begin position="152"/>
        <end position="186"/>
    </location>
</feature>
<dbReference type="SUPFAM" id="SSF50998">
    <property type="entry name" value="Quinoprotein alcohol dehydrogenase-like"/>
    <property type="match status" value="2"/>
</dbReference>
<reference evidence="4" key="2">
    <citation type="submission" date="2025-08" db="UniProtKB">
        <authorList>
            <consortium name="Ensembl"/>
        </authorList>
    </citation>
    <scope>IDENTIFICATION</scope>
</reference>
<evidence type="ECO:0000313" key="5">
    <source>
        <dbReference type="Proteomes" id="UP000008672"/>
    </source>
</evidence>
<dbReference type="STRING" id="7897.ENSLACP00000018648"/>
<dbReference type="OMA" id="QSNVGHT"/>
<dbReference type="PROSITE" id="PS50082">
    <property type="entry name" value="WD_REPEATS_2"/>
    <property type="match status" value="3"/>
</dbReference>
<dbReference type="EMBL" id="AFYH01039535">
    <property type="status" value="NOT_ANNOTATED_CDS"/>
    <property type="molecule type" value="Genomic_DNA"/>
</dbReference>
<dbReference type="Pfam" id="PF00400">
    <property type="entry name" value="WD40"/>
    <property type="match status" value="5"/>
</dbReference>
<organism evidence="4 5">
    <name type="scientific">Latimeria chalumnae</name>
    <name type="common">Coelacanth</name>
    <dbReference type="NCBI Taxonomy" id="7897"/>
    <lineage>
        <taxon>Eukaryota</taxon>
        <taxon>Metazoa</taxon>
        <taxon>Chordata</taxon>
        <taxon>Craniata</taxon>
        <taxon>Vertebrata</taxon>
        <taxon>Euteleostomi</taxon>
        <taxon>Coelacanthiformes</taxon>
        <taxon>Coelacanthidae</taxon>
        <taxon>Latimeria</taxon>
    </lineage>
</organism>
<reference evidence="5" key="1">
    <citation type="submission" date="2011-08" db="EMBL/GenBank/DDBJ databases">
        <title>The draft genome of Latimeria chalumnae.</title>
        <authorList>
            <person name="Di Palma F."/>
            <person name="Alfoldi J."/>
            <person name="Johnson J."/>
            <person name="Berlin A."/>
            <person name="Gnerre S."/>
            <person name="Jaffe D."/>
            <person name="MacCallum I."/>
            <person name="Young S."/>
            <person name="Walker B.J."/>
            <person name="Lander E."/>
            <person name="Lindblad-Toh K."/>
        </authorList>
    </citation>
    <scope>NUCLEOTIDE SEQUENCE [LARGE SCALE GENOMIC DNA]</scope>
    <source>
        <strain evidence="5">Wild caught</strain>
    </source>
</reference>
<proteinExistence type="predicted"/>
<dbReference type="InParanoid" id="H3B9S7"/>
<sequence length="747" mass="84582">MSVQKQLTIHDCHNRPITALGYHPARREFLTGFEASNDGTVIVWTPGATVLDRIVQLGNPVFSMAINHRRRQLVCGFKQQVSVFSLNEKSEPGHHVINIKDSFTDHQHKDIVSCVVCLDTRVYTAGYDRKLIIFDTASYPDSKDLIVVHRISNAHDAGITNMLLVRQQESTRLLTGSFDKTVRVWSQDGQLIQKLTHFPGIITGLCYVPSVSVIWITSGTAYPAFYDTKFGLSIGVVAKMNFSFFPPQAKVFNYMLVIAIRELNQKLGSASHHQLVVWRYNKRGSITTLCTTHPVECLTFTQKNPMFVFSGHSDGTMIKWEQTHSSNFIYSKEIFHIPASEIHSQKKGKRSKSVKSNKYPILTADRTPHLSKSISLKKGDMSTEDKYLDNQNWMVGITSFLCLHKMQLHTLYPLSSIVASSIKKEKKASVTGRKSCLEARRCSTLQADKKSLFVEELDLLVLSAENGNIYLWGFDSFQSSILHMMPSKKKMQWEKMKMSLAQLEDDNIPISIPNQVAGLICKKVLKRHIHTVSAMAVINKESEYKTIYLLSGGWDRKLCVWDLQNGCLQDIFSNSDLESWNELKEVACDEAILDLAYSPKRNEFAYCSSDRLIYIRKFSPVGKEMKLMNVLQGHEAEITCIIWHSLKDKWITGSEDGTIRIWNEGGTYCEQVLATTAAVNCLCIDQVNGCVVAGVSDTVSVFDLESFLQVQSNVGHTDSIRSIIHIPERQQYISASWDKTIRMWKAY</sequence>
<dbReference type="EMBL" id="AFYH01039534">
    <property type="status" value="NOT_ANNOTATED_CDS"/>
    <property type="molecule type" value="Genomic_DNA"/>
</dbReference>
<dbReference type="SMART" id="SM00320">
    <property type="entry name" value="WD40"/>
    <property type="match status" value="10"/>
</dbReference>
<dbReference type="Gene3D" id="2.130.10.10">
    <property type="entry name" value="YVTN repeat-like/Quinoprotein amine dehydrogenase"/>
    <property type="match status" value="4"/>
</dbReference>
<dbReference type="Proteomes" id="UP000008672">
    <property type="component" value="Unassembled WGS sequence"/>
</dbReference>
<dbReference type="eggNOG" id="KOG0266">
    <property type="taxonomic scope" value="Eukaryota"/>
</dbReference>
<dbReference type="PANTHER" id="PTHR19848:SF8">
    <property type="entry name" value="F-BOX AND WD REPEAT DOMAIN CONTAINING 7"/>
    <property type="match status" value="1"/>
</dbReference>
<name>H3B9S7_LATCH</name>
<evidence type="ECO:0000256" key="1">
    <source>
        <dbReference type="ARBA" id="ARBA00022574"/>
    </source>
</evidence>